<evidence type="ECO:0000313" key="2">
    <source>
        <dbReference type="Proteomes" id="UP001303046"/>
    </source>
</evidence>
<evidence type="ECO:0000313" key="1">
    <source>
        <dbReference type="EMBL" id="KAK6736449.1"/>
    </source>
</evidence>
<accession>A0ABR1CDB4</accession>
<sequence length="103" mass="11762">MATYSCEEVTQAPVADQFHIHRLLHSSYGIRQGVKGYSVEPPSPLFLKPRHCELDLFSCCANEVFDAMHIPSNSCQTSVCLNPPRKNSMQEKKLTSLIDYWCW</sequence>
<comment type="caution">
    <text evidence="1">The sequence shown here is derived from an EMBL/GenBank/DDBJ whole genome shotgun (WGS) entry which is preliminary data.</text>
</comment>
<gene>
    <name evidence="1" type="primary">Necator_chrII.g7041</name>
    <name evidence="1" type="ORF">RB195_019248</name>
</gene>
<dbReference type="Proteomes" id="UP001303046">
    <property type="component" value="Unassembled WGS sequence"/>
</dbReference>
<proteinExistence type="predicted"/>
<name>A0ABR1CDB4_NECAM</name>
<keyword evidence="2" id="KW-1185">Reference proteome</keyword>
<reference evidence="1 2" key="1">
    <citation type="submission" date="2023-08" db="EMBL/GenBank/DDBJ databases">
        <title>A Necator americanus chromosomal reference genome.</title>
        <authorList>
            <person name="Ilik V."/>
            <person name="Petrzelkova K.J."/>
            <person name="Pardy F."/>
            <person name="Fuh T."/>
            <person name="Niatou-Singa F.S."/>
            <person name="Gouil Q."/>
            <person name="Baker L."/>
            <person name="Ritchie M.E."/>
            <person name="Jex A.R."/>
            <person name="Gazzola D."/>
            <person name="Li H."/>
            <person name="Toshio Fujiwara R."/>
            <person name="Zhan B."/>
            <person name="Aroian R.V."/>
            <person name="Pafco B."/>
            <person name="Schwarz E.M."/>
        </authorList>
    </citation>
    <scope>NUCLEOTIDE SEQUENCE [LARGE SCALE GENOMIC DNA]</scope>
    <source>
        <strain evidence="1 2">Aroian</strain>
        <tissue evidence="1">Whole animal</tissue>
    </source>
</reference>
<organism evidence="1 2">
    <name type="scientific">Necator americanus</name>
    <name type="common">Human hookworm</name>
    <dbReference type="NCBI Taxonomy" id="51031"/>
    <lineage>
        <taxon>Eukaryota</taxon>
        <taxon>Metazoa</taxon>
        <taxon>Ecdysozoa</taxon>
        <taxon>Nematoda</taxon>
        <taxon>Chromadorea</taxon>
        <taxon>Rhabditida</taxon>
        <taxon>Rhabditina</taxon>
        <taxon>Rhabditomorpha</taxon>
        <taxon>Strongyloidea</taxon>
        <taxon>Ancylostomatidae</taxon>
        <taxon>Bunostominae</taxon>
        <taxon>Necator</taxon>
    </lineage>
</organism>
<dbReference type="EMBL" id="JAVFWL010000002">
    <property type="protein sequence ID" value="KAK6736449.1"/>
    <property type="molecule type" value="Genomic_DNA"/>
</dbReference>
<protein>
    <submittedName>
        <fullName evidence="1">Uncharacterized protein</fullName>
    </submittedName>
</protein>